<organism evidence="2">
    <name type="scientific">Candidatus Moduliflexus flocculans</name>
    <dbReference type="NCBI Taxonomy" id="1499966"/>
    <lineage>
        <taxon>Bacteria</taxon>
        <taxon>Candidatus Moduliflexota</taxon>
        <taxon>Candidatus Moduliflexia</taxon>
        <taxon>Candidatus Moduliflexales</taxon>
        <taxon>Candidatus Moduliflexaceae</taxon>
    </lineage>
</organism>
<accession>A0A0S6VQU9</accession>
<dbReference type="CDD" id="cd00158">
    <property type="entry name" value="RHOD"/>
    <property type="match status" value="1"/>
</dbReference>
<dbReference type="SUPFAM" id="SSF52821">
    <property type="entry name" value="Rhodanese/Cell cycle control phosphatase"/>
    <property type="match status" value="1"/>
</dbReference>
<dbReference type="Gene3D" id="3.40.250.10">
    <property type="entry name" value="Rhodanese-like domain"/>
    <property type="match status" value="1"/>
</dbReference>
<dbReference type="InterPro" id="IPR001763">
    <property type="entry name" value="Rhodanese-like_dom"/>
</dbReference>
<dbReference type="PANTHER" id="PTHR43031:SF1">
    <property type="entry name" value="PYRIDINE NUCLEOTIDE-DISULPHIDE OXIDOREDUCTASE"/>
    <property type="match status" value="1"/>
</dbReference>
<reference evidence="2" key="1">
    <citation type="journal article" date="2015" name="PeerJ">
        <title>First genomic representation of candidate bacterial phylum KSB3 points to enhanced environmental sensing as a trigger of wastewater bulking.</title>
        <authorList>
            <person name="Sekiguchi Y."/>
            <person name="Ohashi A."/>
            <person name="Parks D.H."/>
            <person name="Yamauchi T."/>
            <person name="Tyson G.W."/>
            <person name="Hugenholtz P."/>
        </authorList>
    </citation>
    <scope>NUCLEOTIDE SEQUENCE [LARGE SCALE GENOMIC DNA]</scope>
</reference>
<dbReference type="EMBL" id="DF820455">
    <property type="protein sequence ID" value="GAK49610.1"/>
    <property type="molecule type" value="Genomic_DNA"/>
</dbReference>
<dbReference type="Pfam" id="PF00581">
    <property type="entry name" value="Rhodanese"/>
    <property type="match status" value="1"/>
</dbReference>
<dbReference type="STRING" id="1499966.U14_00833"/>
<evidence type="ECO:0000313" key="2">
    <source>
        <dbReference type="EMBL" id="GAK49610.1"/>
    </source>
</evidence>
<dbReference type="PANTHER" id="PTHR43031">
    <property type="entry name" value="FAD-DEPENDENT OXIDOREDUCTASE"/>
    <property type="match status" value="1"/>
</dbReference>
<gene>
    <name evidence="2" type="ORF">U14_00833</name>
</gene>
<name>A0A0S6VQU9_9BACT</name>
<dbReference type="InterPro" id="IPR050229">
    <property type="entry name" value="GlpE_sulfurtransferase"/>
</dbReference>
<sequence>MIWLVIGIIAILALFGLYGCQGKDSNKGAGITADKGATQTLKNISAQESNDPIQLRKADPNFIILDIRTPQEFADGHIEGAINLDFYASNFKERLNTLDKSKTYMMYCRSGNRSGKALGMMKDQNFTEVYNMTGGIGSWAQKGLPVVK</sequence>
<dbReference type="HOGENOM" id="CLU_089574_1_6_0"/>
<dbReference type="SMART" id="SM00450">
    <property type="entry name" value="RHOD"/>
    <property type="match status" value="1"/>
</dbReference>
<keyword evidence="3" id="KW-1185">Reference proteome</keyword>
<protein>
    <submittedName>
        <fullName evidence="2">Rhodanese domain protein</fullName>
    </submittedName>
</protein>
<evidence type="ECO:0000259" key="1">
    <source>
        <dbReference type="PROSITE" id="PS50206"/>
    </source>
</evidence>
<proteinExistence type="predicted"/>
<dbReference type="InterPro" id="IPR036873">
    <property type="entry name" value="Rhodanese-like_dom_sf"/>
</dbReference>
<feature type="domain" description="Rhodanese" evidence="1">
    <location>
        <begin position="58"/>
        <end position="148"/>
    </location>
</feature>
<dbReference type="Proteomes" id="UP000030700">
    <property type="component" value="Unassembled WGS sequence"/>
</dbReference>
<dbReference type="PROSITE" id="PS50206">
    <property type="entry name" value="RHODANESE_3"/>
    <property type="match status" value="1"/>
</dbReference>
<evidence type="ECO:0000313" key="3">
    <source>
        <dbReference type="Proteomes" id="UP000030700"/>
    </source>
</evidence>
<dbReference type="AlphaFoldDB" id="A0A0S6VQU9"/>